<keyword evidence="4" id="KW-1185">Reference proteome</keyword>
<dbReference type="SUPFAM" id="SSF48371">
    <property type="entry name" value="ARM repeat"/>
    <property type="match status" value="1"/>
</dbReference>
<evidence type="ECO:0000256" key="1">
    <source>
        <dbReference type="SAM" id="Coils"/>
    </source>
</evidence>
<sequence>MDALLDRLWELANEDDDPRSVRRSERVTEARALWRALEVLLASLGPQELIVGDGTFTKTLACIRSVLSDLSYWVDSLPVTGSFSDDSFMTVFVCVNRVLHKIASRGEHECEALVRDGVADLIIRCSESPERSSSLSSFAAAAALQTLELLATDSKNRPSLQISQAIRTCIALMNTHGSVFAVQLQGCRFLHQMTLEEDCKERIGRNGGLQAVTRALSRFGEEAELVVAALDILFFLCADYREDPFSVSLRSANSTVSHEVVSTVVNAMRVLQTVELVQTRGVAVLNSIFMHSPVKQSLCSLNIWDIAENGISTAATNEAVGGFVVLLDTLLRDPVTWESLHQMVANNLPSSDQKITKPRLKGLRDQVEALRCNQVASKETSAYVAFVSGRLQSLLGEQVSGNSSSLQKHQNQLVAADRNSIDYDGYGQFMQASTQPTVYSQSSTHSDGNSDDELPVDSARSLDYGDDQLGDDTIELLADDATGYFRKFLQQSQSSPITVSSSLSSPTSTATELDRTDVDALCKRPNGNNICAKVRSQDKKPDTFARNPRSANKNAEKGQALCEANKREAQDITTSCRRPSISDMEAENWQTLYEVNQREVQKVQHSFHELNDRYRIVLRRSKEQTKLLALQNARITSHGNEHQQILRRMHALEASLEEADRRCQVERALRSAEAVQCEQLSLALNDSVQEAKSLAAQQSSTVRELQQKENMRTEYMVRTRESKQDKQRVEIERDNALIQVQILQLEKTEILQQLAACRREGHECLLMREEDIDARRPGVFSELTKIAGSKQAQQTADCAPRNSFTLSRRNSLPTDTLTTHLSEPTSSISSPSRPASVFPLHTRISGIDEDLNDNPNVIETSEIQSCLVSVFELLDTLIEESNEGVHVSTVRRFFMESGLVQAPNVLPADIDVILAGVLAQAQSNRKNSIVRKDFTAASQRPGTPSTGWAKTKRNLSPSKSASLGNDVKRFRFFSQDSFNEAVTLVGMRKFPRCDLLRVLQTVVALYLRPYMRQRQTLQLPSAIQRSRSSSTCSLTRRPSTSAGSPSQVCTRAMKSILNGLALHLGPGNDNSYLQTSRDTKEGEVHRHLYPPSSTNRSHKREEVVFSMLEMSGVLSREQRPLGTICEFYSAQHFPNASAATAISITKTELFGLSFELLLNFAIDFELIPSFMDRVSLKHLHTEVAALLKAYFALHDKDPPTGADAETLKKVAFGMVLARLALELFSTKPGYETPERQITGLLQWLDSSPGREKIMRKAGIPLVIRFSRQLYAVKKNN</sequence>
<dbReference type="Proteomes" id="UP001632037">
    <property type="component" value="Unassembled WGS sequence"/>
</dbReference>
<feature type="compositionally biased region" description="Polar residues" evidence="2">
    <location>
        <begin position="807"/>
        <end position="821"/>
    </location>
</feature>
<accession>A0ABD3G4B5</accession>
<feature type="region of interest" description="Disordered" evidence="2">
    <location>
        <begin position="807"/>
        <end position="834"/>
    </location>
</feature>
<feature type="compositionally biased region" description="Polar residues" evidence="2">
    <location>
        <begin position="434"/>
        <end position="447"/>
    </location>
</feature>
<dbReference type="Gene3D" id="1.25.10.10">
    <property type="entry name" value="Leucine-rich Repeat Variant"/>
    <property type="match status" value="1"/>
</dbReference>
<name>A0ABD3G4B5_9STRA</name>
<dbReference type="InterPro" id="IPR011989">
    <property type="entry name" value="ARM-like"/>
</dbReference>
<feature type="compositionally biased region" description="Low complexity" evidence="2">
    <location>
        <begin position="822"/>
        <end position="834"/>
    </location>
</feature>
<gene>
    <name evidence="3" type="ORF">V7S43_001177</name>
</gene>
<feature type="compositionally biased region" description="Low complexity" evidence="2">
    <location>
        <begin position="1028"/>
        <end position="1041"/>
    </location>
</feature>
<feature type="region of interest" description="Disordered" evidence="2">
    <location>
        <begin position="434"/>
        <end position="465"/>
    </location>
</feature>
<keyword evidence="1" id="KW-0175">Coiled coil</keyword>
<comment type="caution">
    <text evidence="3">The sequence shown here is derived from an EMBL/GenBank/DDBJ whole genome shotgun (WGS) entry which is preliminary data.</text>
</comment>
<proteinExistence type="predicted"/>
<reference evidence="3 4" key="1">
    <citation type="submission" date="2024-09" db="EMBL/GenBank/DDBJ databases">
        <title>Genome sequencing and assembly of Phytophthora oleae, isolate VK10A, causative agent of rot of olive drupes.</title>
        <authorList>
            <person name="Conti Taguali S."/>
            <person name="Riolo M."/>
            <person name="La Spada F."/>
            <person name="Cacciola S.O."/>
            <person name="Dionisio G."/>
        </authorList>
    </citation>
    <scope>NUCLEOTIDE SEQUENCE [LARGE SCALE GENOMIC DNA]</scope>
    <source>
        <strain evidence="3 4">VK10A</strain>
    </source>
</reference>
<evidence type="ECO:0000256" key="2">
    <source>
        <dbReference type="SAM" id="MobiDB-lite"/>
    </source>
</evidence>
<dbReference type="InterPro" id="IPR016024">
    <property type="entry name" value="ARM-type_fold"/>
</dbReference>
<feature type="region of interest" description="Disordered" evidence="2">
    <location>
        <begin position="1028"/>
        <end position="1047"/>
    </location>
</feature>
<evidence type="ECO:0000313" key="4">
    <source>
        <dbReference type="Proteomes" id="UP001632037"/>
    </source>
</evidence>
<protein>
    <submittedName>
        <fullName evidence="3">Uncharacterized protein</fullName>
    </submittedName>
</protein>
<organism evidence="3 4">
    <name type="scientific">Phytophthora oleae</name>
    <dbReference type="NCBI Taxonomy" id="2107226"/>
    <lineage>
        <taxon>Eukaryota</taxon>
        <taxon>Sar</taxon>
        <taxon>Stramenopiles</taxon>
        <taxon>Oomycota</taxon>
        <taxon>Peronosporomycetes</taxon>
        <taxon>Peronosporales</taxon>
        <taxon>Peronosporaceae</taxon>
        <taxon>Phytophthora</taxon>
    </lineage>
</organism>
<dbReference type="EMBL" id="JBIMZQ010000002">
    <property type="protein sequence ID" value="KAL3673467.1"/>
    <property type="molecule type" value="Genomic_DNA"/>
</dbReference>
<dbReference type="AlphaFoldDB" id="A0ABD3G4B5"/>
<evidence type="ECO:0000313" key="3">
    <source>
        <dbReference type="EMBL" id="KAL3673467.1"/>
    </source>
</evidence>
<feature type="region of interest" description="Disordered" evidence="2">
    <location>
        <begin position="536"/>
        <end position="557"/>
    </location>
</feature>
<feature type="region of interest" description="Disordered" evidence="2">
    <location>
        <begin position="937"/>
        <end position="960"/>
    </location>
</feature>
<feature type="coiled-coil region" evidence="1">
    <location>
        <begin position="688"/>
        <end position="760"/>
    </location>
</feature>